<reference evidence="2 3" key="1">
    <citation type="journal article" date="2015" name="Nature">
        <title>rRNA introns, odd ribosomes, and small enigmatic genomes across a large radiation of phyla.</title>
        <authorList>
            <person name="Brown C.T."/>
            <person name="Hug L.A."/>
            <person name="Thomas B.C."/>
            <person name="Sharon I."/>
            <person name="Castelle C.J."/>
            <person name="Singh A."/>
            <person name="Wilkins M.J."/>
            <person name="Williams K.H."/>
            <person name="Banfield J.F."/>
        </authorList>
    </citation>
    <scope>NUCLEOTIDE SEQUENCE [LARGE SCALE GENOMIC DNA]</scope>
</reference>
<dbReference type="AlphaFoldDB" id="A0A0G0PXL2"/>
<dbReference type="InterPro" id="IPR003121">
    <property type="entry name" value="SWIB_MDM2_domain"/>
</dbReference>
<sequence>MAKTKVATKSKRKPNPAFMVPLTPSAALAEVIGAKPLPRTEAVKKVWDYIKKNGLQDKKNRREINADAKLKAVLKKDKVTMFDLAKILSKNLSK</sequence>
<evidence type="ECO:0000313" key="3">
    <source>
        <dbReference type="Proteomes" id="UP000033935"/>
    </source>
</evidence>
<dbReference type="SMART" id="SM00151">
    <property type="entry name" value="SWIB"/>
    <property type="match status" value="1"/>
</dbReference>
<dbReference type="CDD" id="cd10567">
    <property type="entry name" value="SWIB-MDM2_like"/>
    <property type="match status" value="1"/>
</dbReference>
<dbReference type="InterPro" id="IPR036885">
    <property type="entry name" value="SWIB_MDM2_dom_sf"/>
</dbReference>
<dbReference type="Pfam" id="PF02201">
    <property type="entry name" value="SWIB"/>
    <property type="match status" value="1"/>
</dbReference>
<organism evidence="2 3">
    <name type="scientific">Candidatus Uhrbacteria bacterium GW2011_GWF2_39_13</name>
    <dbReference type="NCBI Taxonomy" id="1618995"/>
    <lineage>
        <taxon>Bacteria</taxon>
        <taxon>Candidatus Uhriibacteriota</taxon>
    </lineage>
</organism>
<accession>A0A0G0PXL2</accession>
<dbReference type="EMBL" id="LBWG01000045">
    <property type="protein sequence ID" value="KKR02895.1"/>
    <property type="molecule type" value="Genomic_DNA"/>
</dbReference>
<protein>
    <submittedName>
        <fullName evidence="2">SWIB complex BAF60b</fullName>
    </submittedName>
</protein>
<dbReference type="InterPro" id="IPR019835">
    <property type="entry name" value="SWIB_domain"/>
</dbReference>
<comment type="caution">
    <text evidence="2">The sequence shown here is derived from an EMBL/GenBank/DDBJ whole genome shotgun (WGS) entry which is preliminary data.</text>
</comment>
<evidence type="ECO:0000259" key="1">
    <source>
        <dbReference type="PROSITE" id="PS51925"/>
    </source>
</evidence>
<dbReference type="SUPFAM" id="SSF47592">
    <property type="entry name" value="SWIB/MDM2 domain"/>
    <property type="match status" value="1"/>
</dbReference>
<gene>
    <name evidence="2" type="ORF">UT30_C0045G0002</name>
</gene>
<dbReference type="Proteomes" id="UP000033935">
    <property type="component" value="Unassembled WGS sequence"/>
</dbReference>
<proteinExistence type="predicted"/>
<evidence type="ECO:0000313" key="2">
    <source>
        <dbReference type="EMBL" id="KKR02895.1"/>
    </source>
</evidence>
<name>A0A0G0PXL2_9BACT</name>
<dbReference type="PATRIC" id="fig|1618995.3.peg.1100"/>
<dbReference type="PROSITE" id="PS51925">
    <property type="entry name" value="SWIB_MDM2"/>
    <property type="match status" value="1"/>
</dbReference>
<dbReference type="Gene3D" id="1.10.245.10">
    <property type="entry name" value="SWIB/MDM2 domain"/>
    <property type="match status" value="1"/>
</dbReference>
<feature type="domain" description="DM2" evidence="1">
    <location>
        <begin position="17"/>
        <end position="94"/>
    </location>
</feature>
<dbReference type="PANTHER" id="PTHR13844">
    <property type="entry name" value="SWI/SNF-RELATED MATRIX-ASSOCIATED ACTIN-DEPENDENT REGULATOR OF CHROMATIN SUBFAMILY D"/>
    <property type="match status" value="1"/>
</dbReference>